<name>A0A1S8NCL7_CLOSA</name>
<evidence type="ECO:0000313" key="2">
    <source>
        <dbReference type="EMBL" id="OOM14234.1"/>
    </source>
</evidence>
<accession>A0A1S8NCL7</accession>
<proteinExistence type="predicted"/>
<evidence type="ECO:0000313" key="3">
    <source>
        <dbReference type="Proteomes" id="UP000191154"/>
    </source>
</evidence>
<dbReference type="AlphaFoldDB" id="A0A1S8NCL7"/>
<feature type="compositionally biased region" description="Basic residues" evidence="1">
    <location>
        <begin position="70"/>
        <end position="80"/>
    </location>
</feature>
<feature type="region of interest" description="Disordered" evidence="1">
    <location>
        <begin position="1"/>
        <end position="21"/>
    </location>
</feature>
<feature type="compositionally biased region" description="Basic and acidic residues" evidence="1">
    <location>
        <begin position="58"/>
        <end position="69"/>
    </location>
</feature>
<feature type="region of interest" description="Disordered" evidence="1">
    <location>
        <begin position="42"/>
        <end position="80"/>
    </location>
</feature>
<evidence type="ECO:0000256" key="1">
    <source>
        <dbReference type="SAM" id="MobiDB-lite"/>
    </source>
</evidence>
<dbReference type="RefSeq" id="WP_077864512.1">
    <property type="nucleotide sequence ID" value="NZ_LZYZ01000002.1"/>
</dbReference>
<reference evidence="2 3" key="1">
    <citation type="submission" date="2016-05" db="EMBL/GenBank/DDBJ databases">
        <title>Microbial solvent formation.</title>
        <authorList>
            <person name="Poehlein A."/>
            <person name="Montoya Solano J.D."/>
            <person name="Flitsch S."/>
            <person name="Krabben P."/>
            <person name="Duerre P."/>
            <person name="Daniel R."/>
        </authorList>
    </citation>
    <scope>NUCLEOTIDE SEQUENCE [LARGE SCALE GENOMIC DNA]</scope>
    <source>
        <strain evidence="2 3">L1-8</strain>
    </source>
</reference>
<protein>
    <submittedName>
        <fullName evidence="2">Uncharacterized protein</fullName>
    </submittedName>
</protein>
<dbReference type="Proteomes" id="UP000191154">
    <property type="component" value="Unassembled WGS sequence"/>
</dbReference>
<dbReference type="EMBL" id="LZYZ01000002">
    <property type="protein sequence ID" value="OOM14234.1"/>
    <property type="molecule type" value="Genomic_DNA"/>
</dbReference>
<comment type="caution">
    <text evidence="2">The sequence shown here is derived from an EMBL/GenBank/DDBJ whole genome shotgun (WGS) entry which is preliminary data.</text>
</comment>
<gene>
    <name evidence="2" type="ORF">CLOSAC_11070</name>
</gene>
<sequence>MGFFSKSSGKRHHGDKHRGSNYYKREGFLSRIFKMFGSFSSSGRRYNKHHSHHSHHNHYSDKRHYSDHGRYRKKYKSSWS</sequence>
<feature type="compositionally biased region" description="Basic residues" evidence="1">
    <location>
        <begin position="45"/>
        <end position="57"/>
    </location>
</feature>
<organism evidence="2 3">
    <name type="scientific">Clostridium saccharobutylicum</name>
    <dbReference type="NCBI Taxonomy" id="169679"/>
    <lineage>
        <taxon>Bacteria</taxon>
        <taxon>Bacillati</taxon>
        <taxon>Bacillota</taxon>
        <taxon>Clostridia</taxon>
        <taxon>Eubacteriales</taxon>
        <taxon>Clostridiaceae</taxon>
        <taxon>Clostridium</taxon>
    </lineage>
</organism>